<evidence type="ECO:0000256" key="1">
    <source>
        <dbReference type="ARBA" id="ARBA00022737"/>
    </source>
</evidence>
<evidence type="ECO:0000313" key="6">
    <source>
        <dbReference type="EMBL" id="RWA04227.1"/>
    </source>
</evidence>
<dbReference type="InterPro" id="IPR054471">
    <property type="entry name" value="GPIID_WHD"/>
</dbReference>
<keyword evidence="2 3" id="KW-0040">ANK repeat</keyword>
<accession>A0A439CPZ9</accession>
<dbReference type="Pfam" id="PF12796">
    <property type="entry name" value="Ank_2"/>
    <property type="match status" value="2"/>
</dbReference>
<comment type="caution">
    <text evidence="6">The sequence shown here is derived from an EMBL/GenBank/DDBJ whole genome shotgun (WGS) entry which is preliminary data.</text>
</comment>
<dbReference type="Proteomes" id="UP000286045">
    <property type="component" value="Unassembled WGS sequence"/>
</dbReference>
<evidence type="ECO:0000313" key="7">
    <source>
        <dbReference type="Proteomes" id="UP000286045"/>
    </source>
</evidence>
<protein>
    <recommendedName>
        <fullName evidence="5">GPI inositol-deacylase winged helix domain-containing protein</fullName>
    </recommendedName>
</protein>
<dbReference type="Pfam" id="PF22939">
    <property type="entry name" value="WHD_GPIID"/>
    <property type="match status" value="1"/>
</dbReference>
<reference evidence="6 7" key="1">
    <citation type="submission" date="2018-12" db="EMBL/GenBank/DDBJ databases">
        <title>Draft genome sequence of Xylaria grammica IHI A82.</title>
        <authorList>
            <person name="Buettner E."/>
            <person name="Kellner H."/>
        </authorList>
    </citation>
    <scope>NUCLEOTIDE SEQUENCE [LARGE SCALE GENOMIC DNA]</scope>
    <source>
        <strain evidence="6 7">IHI A82</strain>
    </source>
</reference>
<dbReference type="PROSITE" id="PS50088">
    <property type="entry name" value="ANK_REPEAT"/>
    <property type="match status" value="1"/>
</dbReference>
<proteinExistence type="predicted"/>
<dbReference type="EMBL" id="RYZI01000607">
    <property type="protein sequence ID" value="RWA04227.1"/>
    <property type="molecule type" value="Genomic_DNA"/>
</dbReference>
<organism evidence="6 7">
    <name type="scientific">Xylaria grammica</name>
    <dbReference type="NCBI Taxonomy" id="363999"/>
    <lineage>
        <taxon>Eukaryota</taxon>
        <taxon>Fungi</taxon>
        <taxon>Dikarya</taxon>
        <taxon>Ascomycota</taxon>
        <taxon>Pezizomycotina</taxon>
        <taxon>Sordariomycetes</taxon>
        <taxon>Xylariomycetidae</taxon>
        <taxon>Xylariales</taxon>
        <taxon>Xylariaceae</taxon>
        <taxon>Xylaria</taxon>
    </lineage>
</organism>
<keyword evidence="7" id="KW-1185">Reference proteome</keyword>
<evidence type="ECO:0000259" key="5">
    <source>
        <dbReference type="Pfam" id="PF22939"/>
    </source>
</evidence>
<dbReference type="PANTHER" id="PTHR24198">
    <property type="entry name" value="ANKYRIN REPEAT AND PROTEIN KINASE DOMAIN-CONTAINING PROTEIN"/>
    <property type="match status" value="1"/>
</dbReference>
<feature type="repeat" description="ANK" evidence="3">
    <location>
        <begin position="350"/>
        <end position="372"/>
    </location>
</feature>
<dbReference type="SMART" id="SM00248">
    <property type="entry name" value="ANK"/>
    <property type="match status" value="6"/>
</dbReference>
<evidence type="ECO:0000256" key="2">
    <source>
        <dbReference type="ARBA" id="ARBA00023043"/>
    </source>
</evidence>
<dbReference type="Gene3D" id="1.25.40.20">
    <property type="entry name" value="Ankyrin repeat-containing domain"/>
    <property type="match status" value="2"/>
</dbReference>
<keyword evidence="1" id="KW-0677">Repeat</keyword>
<name>A0A439CPZ9_9PEZI</name>
<dbReference type="InterPro" id="IPR002110">
    <property type="entry name" value="Ankyrin_rpt"/>
</dbReference>
<dbReference type="STRING" id="363999.A0A439CPZ9"/>
<feature type="region of interest" description="Disordered" evidence="4">
    <location>
        <begin position="459"/>
        <end position="478"/>
    </location>
</feature>
<dbReference type="AlphaFoldDB" id="A0A439CPZ9"/>
<dbReference type="PANTHER" id="PTHR24198:SF165">
    <property type="entry name" value="ANKYRIN REPEAT-CONTAINING PROTEIN-RELATED"/>
    <property type="match status" value="1"/>
</dbReference>
<evidence type="ECO:0000256" key="4">
    <source>
        <dbReference type="SAM" id="MobiDB-lite"/>
    </source>
</evidence>
<evidence type="ECO:0000256" key="3">
    <source>
        <dbReference type="PROSITE-ProRule" id="PRU00023"/>
    </source>
</evidence>
<feature type="domain" description="GPI inositol-deacylase winged helix" evidence="5">
    <location>
        <begin position="38"/>
        <end position="113"/>
    </location>
</feature>
<dbReference type="SUPFAM" id="SSF48403">
    <property type="entry name" value="Ankyrin repeat"/>
    <property type="match status" value="1"/>
</dbReference>
<gene>
    <name evidence="6" type="ORF">EKO27_g10877</name>
</gene>
<dbReference type="PROSITE" id="PS50297">
    <property type="entry name" value="ANK_REP_REGION"/>
    <property type="match status" value="1"/>
</dbReference>
<dbReference type="InterPro" id="IPR036770">
    <property type="entry name" value="Ankyrin_rpt-contain_sf"/>
</dbReference>
<sequence>MKAIRKALEKLATGSNAYDTAYDYTMKRIGGQLQEQANRANQVLSWITCAERPLTELELQHALAVEINEPELDKDNLPQIKDVVSVCAGLITVDEVSSIVRLVHYTTQDYFVRTQSKWFPDAQLSITIICITYLSYQSFADGRCGTYRRLEKRFRLHPFYDYAARNWGHHGRKASACQDIISFLRKPAQVEASSQLLLLSTRFAVLHGFHGQMAQQHMTGLHLAAYFGLDKVIVTMIGDFSVNERDSNDRTPLSWAVYNNHEAVVRLLLNAPGIDLNSKDSSGSTPLWWAVNNRHEAVVRLLLNAPGIDPNLKDNCGDTLLCQAARQGLEAVVYLLLNGSGINPNLMNNSGDTSLLLAARNGHEAVVRLLLDTKEVDPNLKDRKGRTSLWWALSYRHEAVVELLLSTGRVDLDPKDYAGLTPEMHRRGQDRADRAIWDSLLVEALPEFRYRRSRARFRDSRRQRGNVGSRLRMRSNTP</sequence>